<accession>A0ACC1TJS2</accession>
<dbReference type="Proteomes" id="UP001163835">
    <property type="component" value="Unassembled WGS sequence"/>
</dbReference>
<gene>
    <name evidence="1" type="ORF">F5876DRAFT_82543</name>
</gene>
<protein>
    <submittedName>
        <fullName evidence="1">Aspartic peptidase domain-containing protein</fullName>
    </submittedName>
</protein>
<comment type="caution">
    <text evidence="1">The sequence shown here is derived from an EMBL/GenBank/DDBJ whole genome shotgun (WGS) entry which is preliminary data.</text>
</comment>
<dbReference type="EMBL" id="MU795788">
    <property type="protein sequence ID" value="KAJ3804843.1"/>
    <property type="molecule type" value="Genomic_DNA"/>
</dbReference>
<name>A0ACC1TJS2_9AGAR</name>
<evidence type="ECO:0000313" key="2">
    <source>
        <dbReference type="Proteomes" id="UP001163835"/>
    </source>
</evidence>
<organism evidence="1 2">
    <name type="scientific">Lentinula aff. lateritia</name>
    <dbReference type="NCBI Taxonomy" id="2804960"/>
    <lineage>
        <taxon>Eukaryota</taxon>
        <taxon>Fungi</taxon>
        <taxon>Dikarya</taxon>
        <taxon>Basidiomycota</taxon>
        <taxon>Agaricomycotina</taxon>
        <taxon>Agaricomycetes</taxon>
        <taxon>Agaricomycetidae</taxon>
        <taxon>Agaricales</taxon>
        <taxon>Marasmiineae</taxon>
        <taxon>Omphalotaceae</taxon>
        <taxon>Lentinula</taxon>
    </lineage>
</organism>
<sequence>MKLSLSVLFILWHFPSSLAQQLGFKLLLTRTKRPLMRVDSADTSSGPGVSDTIPILDRNDYTYIVNVSVGAQSFPLTLDTGSSDLWVISNECDSADCANVARYSRAFSSNLSISQTPFHIDYISGSVSGLVASETVSLGPYRLLSQVFGLANSTDNINFSSEGNSGILGLAFPSEASMSGMTVLQSIFSGLADPYFTIILGSKLSVNSPSSFTLGQLDRSYATDFSAFFSIPVSKAGANDYTYWKIPLLFVTINSTRLSLSPSSIQGIQGSQIAVLDTGTTLALGPTRDVQAFWSSVGSAARKDPITGTWQVRCEKALIVGLVFGQGSSYKEFLLDPADISREEGQSKNGWCLGGVQANDEVDSGDWLLGDVFLRVNTICYCDIAFDNLLQNVYSLYHATTSSSGPWIGLISTTNRDNALTAFRQSRGPDSNSSSSPVIQASSVVASGIRYKLLYGISTLCGFIGGAVLVTLFQARHGLSAAFGKRKQK</sequence>
<keyword evidence="2" id="KW-1185">Reference proteome</keyword>
<proteinExistence type="predicted"/>
<evidence type="ECO:0000313" key="1">
    <source>
        <dbReference type="EMBL" id="KAJ3804843.1"/>
    </source>
</evidence>
<reference evidence="1" key="1">
    <citation type="submission" date="2022-09" db="EMBL/GenBank/DDBJ databases">
        <title>A Global Phylogenomic Analysis of the Shiitake Genus Lentinula.</title>
        <authorList>
            <consortium name="DOE Joint Genome Institute"/>
            <person name="Sierra-Patev S."/>
            <person name="Min B."/>
            <person name="Naranjo-Ortiz M."/>
            <person name="Looney B."/>
            <person name="Konkel Z."/>
            <person name="Slot J.C."/>
            <person name="Sakamoto Y."/>
            <person name="Steenwyk J.L."/>
            <person name="Rokas A."/>
            <person name="Carro J."/>
            <person name="Camarero S."/>
            <person name="Ferreira P."/>
            <person name="Molpeceres G."/>
            <person name="Ruiz-Duenas F.J."/>
            <person name="Serrano A."/>
            <person name="Henrissat B."/>
            <person name="Drula E."/>
            <person name="Hughes K.W."/>
            <person name="Mata J.L."/>
            <person name="Ishikawa N.K."/>
            <person name="Vargas-Isla R."/>
            <person name="Ushijima S."/>
            <person name="Smith C.A."/>
            <person name="Ahrendt S."/>
            <person name="Andreopoulos W."/>
            <person name="He G."/>
            <person name="Labutti K."/>
            <person name="Lipzen A."/>
            <person name="Ng V."/>
            <person name="Riley R."/>
            <person name="Sandor L."/>
            <person name="Barry K."/>
            <person name="Martinez A.T."/>
            <person name="Xiao Y."/>
            <person name="Gibbons J.G."/>
            <person name="Terashima K."/>
            <person name="Grigoriev I.V."/>
            <person name="Hibbett D.S."/>
        </authorList>
    </citation>
    <scope>NUCLEOTIDE SEQUENCE</scope>
    <source>
        <strain evidence="1">TMI1499</strain>
    </source>
</reference>